<evidence type="ECO:0000256" key="3">
    <source>
        <dbReference type="ARBA" id="ARBA00022801"/>
    </source>
</evidence>
<dbReference type="SUPFAM" id="SSF53092">
    <property type="entry name" value="Creatinase/prolidase N-terminal domain"/>
    <property type="match status" value="1"/>
</dbReference>
<evidence type="ECO:0000256" key="2">
    <source>
        <dbReference type="ARBA" id="ARBA00022723"/>
    </source>
</evidence>
<name>A0ABT7ECF6_9FIRM</name>
<dbReference type="InterPro" id="IPR050422">
    <property type="entry name" value="X-Pro_aminopeptidase_P"/>
</dbReference>
<dbReference type="SUPFAM" id="SSF55920">
    <property type="entry name" value="Creatinase/aminopeptidase"/>
    <property type="match status" value="1"/>
</dbReference>
<evidence type="ECO:0000259" key="6">
    <source>
        <dbReference type="Pfam" id="PF16188"/>
    </source>
</evidence>
<comment type="caution">
    <text evidence="7">The sequence shown here is derived from an EMBL/GenBank/DDBJ whole genome shotgun (WGS) entry which is preliminary data.</text>
</comment>
<evidence type="ECO:0000259" key="5">
    <source>
        <dbReference type="Pfam" id="PF01321"/>
    </source>
</evidence>
<dbReference type="Pfam" id="PF16188">
    <property type="entry name" value="Peptidase_M24_C"/>
    <property type="match status" value="1"/>
</dbReference>
<proteinExistence type="inferred from homology"/>
<accession>A0ABT7ECF6</accession>
<evidence type="ECO:0000313" key="8">
    <source>
        <dbReference type="Proteomes" id="UP001301012"/>
    </source>
</evidence>
<dbReference type="CDD" id="cd01085">
    <property type="entry name" value="APP"/>
    <property type="match status" value="1"/>
</dbReference>
<evidence type="ECO:0000313" key="7">
    <source>
        <dbReference type="EMBL" id="MDK2563616.1"/>
    </source>
</evidence>
<dbReference type="Pfam" id="PF01321">
    <property type="entry name" value="Creatinase_N"/>
    <property type="match status" value="1"/>
</dbReference>
<dbReference type="Proteomes" id="UP001301012">
    <property type="component" value="Unassembled WGS sequence"/>
</dbReference>
<protein>
    <submittedName>
        <fullName evidence="7">Aminopeptidase P family protein</fullName>
        <ecNumber evidence="7">3.4.11.-</ecNumber>
    </submittedName>
</protein>
<dbReference type="Pfam" id="PF16189">
    <property type="entry name" value="Creatinase_N_2"/>
    <property type="match status" value="1"/>
</dbReference>
<dbReference type="InterPro" id="IPR000994">
    <property type="entry name" value="Pept_M24"/>
</dbReference>
<dbReference type="InterPro" id="IPR033740">
    <property type="entry name" value="Pept_M24B"/>
</dbReference>
<dbReference type="Gene3D" id="3.90.230.10">
    <property type="entry name" value="Creatinase/methionine aminopeptidase superfamily"/>
    <property type="match status" value="1"/>
</dbReference>
<dbReference type="InterPro" id="IPR036005">
    <property type="entry name" value="Creatinase/aminopeptidase-like"/>
</dbReference>
<reference evidence="7 8" key="1">
    <citation type="submission" date="2023-05" db="EMBL/GenBank/DDBJ databases">
        <title>Rombocin, a short stable natural nisin variant, displays selective antimicrobial activity against Listeria monocytogenes and employs dual mode of action to kill target bacterial strains.</title>
        <authorList>
            <person name="Wambui J."/>
            <person name="Stephan R."/>
            <person name="Kuipers O.P."/>
        </authorList>
    </citation>
    <scope>NUCLEOTIDE SEQUENCE [LARGE SCALE GENOMIC DNA]</scope>
    <source>
        <strain evidence="7 8">RC002</strain>
    </source>
</reference>
<dbReference type="PANTHER" id="PTHR43763">
    <property type="entry name" value="XAA-PRO AMINOPEPTIDASE 1"/>
    <property type="match status" value="1"/>
</dbReference>
<dbReference type="PANTHER" id="PTHR43763:SF6">
    <property type="entry name" value="XAA-PRO AMINOPEPTIDASE 1"/>
    <property type="match status" value="1"/>
</dbReference>
<keyword evidence="2" id="KW-0479">Metal-binding</keyword>
<dbReference type="Gene3D" id="3.40.350.10">
    <property type="entry name" value="Creatinase/prolidase N-terminal domain"/>
    <property type="match status" value="2"/>
</dbReference>
<dbReference type="InterPro" id="IPR032416">
    <property type="entry name" value="Peptidase_M24_C"/>
</dbReference>
<evidence type="ECO:0000256" key="1">
    <source>
        <dbReference type="ARBA" id="ARBA00008766"/>
    </source>
</evidence>
<keyword evidence="8" id="KW-1185">Reference proteome</keyword>
<dbReference type="RefSeq" id="WP_284132562.1">
    <property type="nucleotide sequence ID" value="NZ_JASKYM010000003.1"/>
</dbReference>
<keyword evidence="7" id="KW-0031">Aminopeptidase</keyword>
<dbReference type="EMBL" id="JASKYM010000003">
    <property type="protein sequence ID" value="MDK2563616.1"/>
    <property type="molecule type" value="Genomic_DNA"/>
</dbReference>
<keyword evidence="7" id="KW-0645">Protease</keyword>
<organism evidence="7 8">
    <name type="scientific">Romboutsia sedimentorum</name>
    <dbReference type="NCBI Taxonomy" id="1368474"/>
    <lineage>
        <taxon>Bacteria</taxon>
        <taxon>Bacillati</taxon>
        <taxon>Bacillota</taxon>
        <taxon>Clostridia</taxon>
        <taxon>Peptostreptococcales</taxon>
        <taxon>Peptostreptococcaceae</taxon>
        <taxon>Romboutsia</taxon>
    </lineage>
</organism>
<gene>
    <name evidence="7" type="ORF">QOZ84_08640</name>
</gene>
<dbReference type="Pfam" id="PF00557">
    <property type="entry name" value="Peptidase_M24"/>
    <property type="match status" value="1"/>
</dbReference>
<dbReference type="GO" id="GO:0004177">
    <property type="term" value="F:aminopeptidase activity"/>
    <property type="evidence" value="ECO:0007669"/>
    <property type="project" value="UniProtKB-KW"/>
</dbReference>
<feature type="domain" description="Peptidase M24" evidence="4">
    <location>
        <begin position="309"/>
        <end position="528"/>
    </location>
</feature>
<dbReference type="EC" id="3.4.11.-" evidence="7"/>
<sequence length="597" mass="68501">MSIIDRVGKLREYMNEHNMDAYIVPSSDNHQSEYVGEYFKCREFISGFTGSAGTVIVTKDEAGLWTDGRYFIQAENQLKGTGIKLFKMGEECVPTTDEYICNCIKEGGVLGFDGRLISAKEGMNLQQKLAHKNISIKYDYDLVDKVWQDRPKLSDKKAFSLDVKYVGETLSSKLSRVREEMNKKNVVNHVITALDDIAWLFNIRGRDVLYTPVVLSYALVTLEDAILFIDENKLTTEMLNELSKENVKIRPYNDVYEFVKNIDKNEKILVDCTKVNYAIYNNIPNEVEKVDEFNPTMFFKANKNEIELENIRKSHIKDGVAFTKFMYWLKTNIGKIEISEVSAAKKLEDLRKEQEGFIEPSFSTIAGYKEHAAMMHYSATKESDYKLQPEHLFLIDSGGQYFDGTTDITRTIALGSLNDELKLHFTAVLRGMINLSMAKFLHGTRGYNLDILARTPMWNMGIDYKCGTGHGVGFVGAIHEAPNGFRWRIVPERFDSAVLEEGMVTTNEPGIYIEGSHGIRIENELVVRKTDKNEYGQFMEFEVVTFAPIDLDAVNIDEMNKEEKAYLNYYHKLVYDKISPFLNDEEKQWLKGYTREV</sequence>
<evidence type="ECO:0000259" key="4">
    <source>
        <dbReference type="Pfam" id="PF00557"/>
    </source>
</evidence>
<keyword evidence="3 7" id="KW-0378">Hydrolase</keyword>
<feature type="domain" description="Peptidase M24 C-terminal" evidence="6">
    <location>
        <begin position="537"/>
        <end position="596"/>
    </location>
</feature>
<dbReference type="InterPro" id="IPR029149">
    <property type="entry name" value="Creatin/AminoP/Spt16_N"/>
</dbReference>
<dbReference type="InterPro" id="IPR000587">
    <property type="entry name" value="Creatinase_N"/>
</dbReference>
<comment type="similarity">
    <text evidence="1">Belongs to the peptidase M24B family.</text>
</comment>
<feature type="domain" description="Creatinase N-terminal" evidence="5">
    <location>
        <begin position="6"/>
        <end position="132"/>
    </location>
</feature>